<dbReference type="Proteomes" id="UP000800041">
    <property type="component" value="Unassembled WGS sequence"/>
</dbReference>
<dbReference type="NCBIfam" id="TIGR01488">
    <property type="entry name" value="HAD-SF-IB"/>
    <property type="match status" value="1"/>
</dbReference>
<keyword evidence="7" id="KW-0378">Hydrolase</keyword>
<dbReference type="CDD" id="cd07500">
    <property type="entry name" value="HAD_PSP"/>
    <property type="match status" value="1"/>
</dbReference>
<comment type="similarity">
    <text evidence="3">Belongs to the HAD-like hydrolase superfamily. SerB family.</text>
</comment>
<evidence type="ECO:0000256" key="4">
    <source>
        <dbReference type="ARBA" id="ARBA00012640"/>
    </source>
</evidence>
<organism evidence="12 13">
    <name type="scientific">Aulographum hederae CBS 113979</name>
    <dbReference type="NCBI Taxonomy" id="1176131"/>
    <lineage>
        <taxon>Eukaryota</taxon>
        <taxon>Fungi</taxon>
        <taxon>Dikarya</taxon>
        <taxon>Ascomycota</taxon>
        <taxon>Pezizomycotina</taxon>
        <taxon>Dothideomycetes</taxon>
        <taxon>Pleosporomycetidae</taxon>
        <taxon>Aulographales</taxon>
        <taxon>Aulographaceae</taxon>
    </lineage>
</organism>
<reference evidence="12" key="1">
    <citation type="journal article" date="2020" name="Stud. Mycol.">
        <title>101 Dothideomycetes genomes: a test case for predicting lifestyles and emergence of pathogens.</title>
        <authorList>
            <person name="Haridas S."/>
            <person name="Albert R."/>
            <person name="Binder M."/>
            <person name="Bloem J."/>
            <person name="Labutti K."/>
            <person name="Salamov A."/>
            <person name="Andreopoulos B."/>
            <person name="Baker S."/>
            <person name="Barry K."/>
            <person name="Bills G."/>
            <person name="Bluhm B."/>
            <person name="Cannon C."/>
            <person name="Castanera R."/>
            <person name="Culley D."/>
            <person name="Daum C."/>
            <person name="Ezra D."/>
            <person name="Gonzalez J."/>
            <person name="Henrissat B."/>
            <person name="Kuo A."/>
            <person name="Liang C."/>
            <person name="Lipzen A."/>
            <person name="Lutzoni F."/>
            <person name="Magnuson J."/>
            <person name="Mondo S."/>
            <person name="Nolan M."/>
            <person name="Ohm R."/>
            <person name="Pangilinan J."/>
            <person name="Park H.-J."/>
            <person name="Ramirez L."/>
            <person name="Alfaro M."/>
            <person name="Sun H."/>
            <person name="Tritt A."/>
            <person name="Yoshinaga Y."/>
            <person name="Zwiers L.-H."/>
            <person name="Turgeon B."/>
            <person name="Goodwin S."/>
            <person name="Spatafora J."/>
            <person name="Crous P."/>
            <person name="Grigoriev I."/>
        </authorList>
    </citation>
    <scope>NUCLEOTIDE SEQUENCE</scope>
    <source>
        <strain evidence="12">CBS 113979</strain>
    </source>
</reference>
<feature type="active site" description="Proton donor" evidence="11">
    <location>
        <position position="66"/>
    </location>
</feature>
<dbReference type="SFLD" id="SFLDF00029">
    <property type="entry name" value="phosphoserine_phosphatase"/>
    <property type="match status" value="1"/>
</dbReference>
<name>A0A6G1GLQ0_9PEZI</name>
<comment type="cofactor">
    <cofactor evidence="1">
        <name>Mg(2+)</name>
        <dbReference type="ChEBI" id="CHEBI:18420"/>
    </cofactor>
</comment>
<keyword evidence="6" id="KW-0479">Metal-binding</keyword>
<dbReference type="InterPro" id="IPR023214">
    <property type="entry name" value="HAD_sf"/>
</dbReference>
<evidence type="ECO:0000313" key="13">
    <source>
        <dbReference type="Proteomes" id="UP000800041"/>
    </source>
</evidence>
<dbReference type="InterPro" id="IPR004469">
    <property type="entry name" value="PSP"/>
</dbReference>
<dbReference type="GO" id="GO:0036424">
    <property type="term" value="F:L-phosphoserine phosphatase activity"/>
    <property type="evidence" value="ECO:0007669"/>
    <property type="project" value="InterPro"/>
</dbReference>
<dbReference type="GO" id="GO:0000287">
    <property type="term" value="F:magnesium ion binding"/>
    <property type="evidence" value="ECO:0007669"/>
    <property type="project" value="TreeGrafter"/>
</dbReference>
<evidence type="ECO:0000256" key="9">
    <source>
        <dbReference type="ARBA" id="ARBA00023299"/>
    </source>
</evidence>
<dbReference type="NCBIfam" id="TIGR00338">
    <property type="entry name" value="serB"/>
    <property type="match status" value="1"/>
</dbReference>
<keyword evidence="8" id="KW-0460">Magnesium</keyword>
<dbReference type="UniPathway" id="UPA00135">
    <property type="reaction ID" value="UER00198"/>
</dbReference>
<evidence type="ECO:0000313" key="12">
    <source>
        <dbReference type="EMBL" id="KAF1981851.1"/>
    </source>
</evidence>
<dbReference type="PANTHER" id="PTHR43344">
    <property type="entry name" value="PHOSPHOSERINE PHOSPHATASE"/>
    <property type="match status" value="1"/>
</dbReference>
<proteinExistence type="inferred from homology"/>
<sequence length="280" mass="30827">MRSACRQPDADERTHVTLISPRLFGRDRPSQRRESRARTHSIQIILQSHPLHLAHRLPGLAVFDMDSTLIQQEVIDEIAASLGPEFAEAVSAITARAMNGELDFEESLRERCQLLKGVKGGIWTELRERITLTPGARELVGCLKSLGWKTAVLSGGFQPMADWLKEEIGLDFAHANHLVVSEDGKSLTGELEGDIVHAERKRELVVKIAEREGVQLGKTVCVGDGANDLLMMGVAGLGVAFNAKEKVQVAAPTRLNADSLMDVMYLLGYSQDEQAEILKR</sequence>
<dbReference type="SFLD" id="SFLDG01137">
    <property type="entry name" value="C1.6.1:_Phosphoserine_Phosphat"/>
    <property type="match status" value="1"/>
</dbReference>
<dbReference type="AlphaFoldDB" id="A0A6G1GLQ0"/>
<evidence type="ECO:0000256" key="1">
    <source>
        <dbReference type="ARBA" id="ARBA00001946"/>
    </source>
</evidence>
<accession>A0A6G1GLQ0</accession>
<dbReference type="Gene3D" id="3.40.50.1000">
    <property type="entry name" value="HAD superfamily/HAD-like"/>
    <property type="match status" value="1"/>
</dbReference>
<keyword evidence="13" id="KW-1185">Reference proteome</keyword>
<dbReference type="InterPro" id="IPR036412">
    <property type="entry name" value="HAD-like_sf"/>
</dbReference>
<keyword evidence="5" id="KW-0028">Amino-acid biosynthesis</keyword>
<dbReference type="SFLD" id="SFLDG01136">
    <property type="entry name" value="C1.6:_Phosphoserine_Phosphatas"/>
    <property type="match status" value="1"/>
</dbReference>
<evidence type="ECO:0000256" key="11">
    <source>
        <dbReference type="PIRSR" id="PIRSR604469-1"/>
    </source>
</evidence>
<evidence type="ECO:0000256" key="6">
    <source>
        <dbReference type="ARBA" id="ARBA00022723"/>
    </source>
</evidence>
<dbReference type="GO" id="GO:0005737">
    <property type="term" value="C:cytoplasm"/>
    <property type="evidence" value="ECO:0007669"/>
    <property type="project" value="TreeGrafter"/>
</dbReference>
<evidence type="ECO:0000256" key="7">
    <source>
        <dbReference type="ARBA" id="ARBA00022801"/>
    </source>
</evidence>
<dbReference type="Pfam" id="PF12710">
    <property type="entry name" value="HAD"/>
    <property type="match status" value="1"/>
</dbReference>
<comment type="pathway">
    <text evidence="2">Amino-acid biosynthesis; L-serine biosynthesis; L-serine from 3-phospho-D-glycerate: step 3/3.</text>
</comment>
<feature type="active site" description="Nucleophile" evidence="11">
    <location>
        <position position="64"/>
    </location>
</feature>
<keyword evidence="9" id="KW-0718">Serine biosynthesis</keyword>
<dbReference type="SUPFAM" id="SSF56784">
    <property type="entry name" value="HAD-like"/>
    <property type="match status" value="1"/>
</dbReference>
<evidence type="ECO:0000256" key="10">
    <source>
        <dbReference type="ARBA" id="ARBA00031693"/>
    </source>
</evidence>
<evidence type="ECO:0000256" key="2">
    <source>
        <dbReference type="ARBA" id="ARBA00005135"/>
    </source>
</evidence>
<evidence type="ECO:0000256" key="5">
    <source>
        <dbReference type="ARBA" id="ARBA00022605"/>
    </source>
</evidence>
<dbReference type="EMBL" id="ML977192">
    <property type="protein sequence ID" value="KAF1981851.1"/>
    <property type="molecule type" value="Genomic_DNA"/>
</dbReference>
<evidence type="ECO:0000256" key="3">
    <source>
        <dbReference type="ARBA" id="ARBA00009184"/>
    </source>
</evidence>
<dbReference type="OrthoDB" id="27226at2759"/>
<gene>
    <name evidence="12" type="ORF">K402DRAFT_448979</name>
</gene>
<dbReference type="InterPro" id="IPR050582">
    <property type="entry name" value="HAD-like_SerB"/>
</dbReference>
<protein>
    <recommendedName>
        <fullName evidence="4">phosphoserine phosphatase</fullName>
        <ecNumber evidence="4">3.1.3.3</ecNumber>
    </recommendedName>
    <alternativeName>
        <fullName evidence="10">O-phosphoserine phosphohydrolase</fullName>
    </alternativeName>
</protein>
<dbReference type="EC" id="3.1.3.3" evidence="4"/>
<dbReference type="GO" id="GO:0006564">
    <property type="term" value="P:L-serine biosynthetic process"/>
    <property type="evidence" value="ECO:0007669"/>
    <property type="project" value="UniProtKB-KW"/>
</dbReference>
<dbReference type="SFLD" id="SFLDS00003">
    <property type="entry name" value="Haloacid_Dehalogenase"/>
    <property type="match status" value="1"/>
</dbReference>
<evidence type="ECO:0000256" key="8">
    <source>
        <dbReference type="ARBA" id="ARBA00022842"/>
    </source>
</evidence>
<dbReference type="PANTHER" id="PTHR43344:SF2">
    <property type="entry name" value="PHOSPHOSERINE PHOSPHATASE"/>
    <property type="match status" value="1"/>
</dbReference>